<name>A0ABP1G0Z2_9CHLO</name>
<organism evidence="1 2">
    <name type="scientific">Coccomyxa viridis</name>
    <dbReference type="NCBI Taxonomy" id="1274662"/>
    <lineage>
        <taxon>Eukaryota</taxon>
        <taxon>Viridiplantae</taxon>
        <taxon>Chlorophyta</taxon>
        <taxon>core chlorophytes</taxon>
        <taxon>Trebouxiophyceae</taxon>
        <taxon>Trebouxiophyceae incertae sedis</taxon>
        <taxon>Coccomyxaceae</taxon>
        <taxon>Coccomyxa</taxon>
    </lineage>
</organism>
<keyword evidence="2" id="KW-1185">Reference proteome</keyword>
<sequence length="99" mass="10919">MQTLVLLHESLAHPGRGRLTSIPISKEQRSGLLLKAAHPSKRAQETFGCFQIRGRPAECCAGSCDPRYCDPRCSTSKNSGPDLPLRQQNGGFQTITYLY</sequence>
<evidence type="ECO:0000313" key="1">
    <source>
        <dbReference type="EMBL" id="CAL5224931.1"/>
    </source>
</evidence>
<accession>A0ABP1G0Z2</accession>
<evidence type="ECO:0000313" key="2">
    <source>
        <dbReference type="Proteomes" id="UP001497392"/>
    </source>
</evidence>
<protein>
    <submittedName>
        <fullName evidence="1">G7700 protein</fullName>
    </submittedName>
</protein>
<comment type="caution">
    <text evidence="1">The sequence shown here is derived from an EMBL/GenBank/DDBJ whole genome shotgun (WGS) entry which is preliminary data.</text>
</comment>
<reference evidence="1 2" key="1">
    <citation type="submission" date="2024-06" db="EMBL/GenBank/DDBJ databases">
        <authorList>
            <person name="Kraege A."/>
            <person name="Thomma B."/>
        </authorList>
    </citation>
    <scope>NUCLEOTIDE SEQUENCE [LARGE SCALE GENOMIC DNA]</scope>
</reference>
<gene>
    <name evidence="1" type="primary">g7700</name>
    <name evidence="1" type="ORF">VP750_LOCUS6590</name>
</gene>
<dbReference type="Proteomes" id="UP001497392">
    <property type="component" value="Unassembled WGS sequence"/>
</dbReference>
<dbReference type="EMBL" id="CAXHTA020000011">
    <property type="protein sequence ID" value="CAL5224931.1"/>
    <property type="molecule type" value="Genomic_DNA"/>
</dbReference>
<proteinExistence type="predicted"/>